<sequence length="147" mass="16169">MVDWYVHWYGTVKRGWWVLGGVVGRMSCAVDSDAPSKRRMGHRGRNGRALHAPRAGVVEALVLVACLLSPATRPAGLFLLAPIRRPPRIPPKRNTMNFKTICDTTGHNSLGRASRDATEPEVLTRGLLMAVRTKEKVNATSTGWDPT</sequence>
<keyword evidence="2" id="KW-1185">Reference proteome</keyword>
<accession>A0AAD7H1R0</accession>
<dbReference type="EMBL" id="JARKIB010000410">
    <property type="protein sequence ID" value="KAJ7710247.1"/>
    <property type="molecule type" value="Genomic_DNA"/>
</dbReference>
<reference evidence="1" key="1">
    <citation type="submission" date="2023-03" db="EMBL/GenBank/DDBJ databases">
        <title>Massive genome expansion in bonnet fungi (Mycena s.s.) driven by repeated elements and novel gene families across ecological guilds.</title>
        <authorList>
            <consortium name="Lawrence Berkeley National Laboratory"/>
            <person name="Harder C.B."/>
            <person name="Miyauchi S."/>
            <person name="Viragh M."/>
            <person name="Kuo A."/>
            <person name="Thoen E."/>
            <person name="Andreopoulos B."/>
            <person name="Lu D."/>
            <person name="Skrede I."/>
            <person name="Drula E."/>
            <person name="Henrissat B."/>
            <person name="Morin E."/>
            <person name="Kohler A."/>
            <person name="Barry K."/>
            <person name="LaButti K."/>
            <person name="Morin E."/>
            <person name="Salamov A."/>
            <person name="Lipzen A."/>
            <person name="Mereny Z."/>
            <person name="Hegedus B."/>
            <person name="Baldrian P."/>
            <person name="Stursova M."/>
            <person name="Weitz H."/>
            <person name="Taylor A."/>
            <person name="Grigoriev I.V."/>
            <person name="Nagy L.G."/>
            <person name="Martin F."/>
            <person name="Kauserud H."/>
        </authorList>
    </citation>
    <scope>NUCLEOTIDE SEQUENCE</scope>
    <source>
        <strain evidence="1">CBHHK182m</strain>
    </source>
</reference>
<proteinExistence type="predicted"/>
<dbReference type="Proteomes" id="UP001215598">
    <property type="component" value="Unassembled WGS sequence"/>
</dbReference>
<name>A0AAD7H1R0_9AGAR</name>
<organism evidence="1 2">
    <name type="scientific">Mycena metata</name>
    <dbReference type="NCBI Taxonomy" id="1033252"/>
    <lineage>
        <taxon>Eukaryota</taxon>
        <taxon>Fungi</taxon>
        <taxon>Dikarya</taxon>
        <taxon>Basidiomycota</taxon>
        <taxon>Agaricomycotina</taxon>
        <taxon>Agaricomycetes</taxon>
        <taxon>Agaricomycetidae</taxon>
        <taxon>Agaricales</taxon>
        <taxon>Marasmiineae</taxon>
        <taxon>Mycenaceae</taxon>
        <taxon>Mycena</taxon>
    </lineage>
</organism>
<evidence type="ECO:0000313" key="1">
    <source>
        <dbReference type="EMBL" id="KAJ7710247.1"/>
    </source>
</evidence>
<protein>
    <submittedName>
        <fullName evidence="1">Uncharacterized protein</fullName>
    </submittedName>
</protein>
<comment type="caution">
    <text evidence="1">The sequence shown here is derived from an EMBL/GenBank/DDBJ whole genome shotgun (WGS) entry which is preliminary data.</text>
</comment>
<dbReference type="AlphaFoldDB" id="A0AAD7H1R0"/>
<gene>
    <name evidence="1" type="ORF">B0H16DRAFT_1703676</name>
</gene>
<evidence type="ECO:0000313" key="2">
    <source>
        <dbReference type="Proteomes" id="UP001215598"/>
    </source>
</evidence>